<dbReference type="OrthoDB" id="193931at2759"/>
<evidence type="ECO:0000256" key="3">
    <source>
        <dbReference type="ARBA" id="ARBA00022741"/>
    </source>
</evidence>
<evidence type="ECO:0000256" key="4">
    <source>
        <dbReference type="ARBA" id="ARBA00022777"/>
    </source>
</evidence>
<feature type="domain" description="UBA" evidence="9">
    <location>
        <begin position="285"/>
        <end position="325"/>
    </location>
</feature>
<dbReference type="EMBL" id="JAPDFW010000134">
    <property type="protein sequence ID" value="KAJ5067088.1"/>
    <property type="molecule type" value="Genomic_DNA"/>
</dbReference>
<dbReference type="PANTHER" id="PTHR24346">
    <property type="entry name" value="MAP/MICROTUBULE AFFINITY-REGULATING KINASE"/>
    <property type="match status" value="1"/>
</dbReference>
<dbReference type="InterPro" id="IPR015940">
    <property type="entry name" value="UBA"/>
</dbReference>
<dbReference type="GO" id="GO:0005737">
    <property type="term" value="C:cytoplasm"/>
    <property type="evidence" value="ECO:0007669"/>
    <property type="project" value="TreeGrafter"/>
</dbReference>
<dbReference type="SMART" id="SM00220">
    <property type="entry name" value="S_TKc"/>
    <property type="match status" value="1"/>
</dbReference>
<evidence type="ECO:0000259" key="9">
    <source>
        <dbReference type="PROSITE" id="PS50030"/>
    </source>
</evidence>
<accession>A0A9Q0L8N5</accession>
<dbReference type="SUPFAM" id="SSF56112">
    <property type="entry name" value="Protein kinase-like (PK-like)"/>
    <property type="match status" value="1"/>
</dbReference>
<evidence type="ECO:0000256" key="6">
    <source>
        <dbReference type="PROSITE-ProRule" id="PRU10141"/>
    </source>
</evidence>
<dbReference type="AlphaFoldDB" id="A0A9Q0L8N5"/>
<dbReference type="PANTHER" id="PTHR24346:SF82">
    <property type="entry name" value="KP78A-RELATED"/>
    <property type="match status" value="1"/>
</dbReference>
<dbReference type="OMA" id="YSCIRDE"/>
<dbReference type="GO" id="GO:0004674">
    <property type="term" value="F:protein serine/threonine kinase activity"/>
    <property type="evidence" value="ECO:0007669"/>
    <property type="project" value="UniProtKB-KW"/>
</dbReference>
<dbReference type="InterPro" id="IPR008271">
    <property type="entry name" value="Ser/Thr_kinase_AS"/>
</dbReference>
<sequence>MIGPYKLLKTLGTGTTGKVKLAINTETEKQVAIKIMPKQLIFETEKARINAQKEIAVLKLLNHPSVLKVFDVFESDDYLFIVMEYMPGGELFDYLGNQEFISSAQSLIIFQQLIYALEYCHNHLVCHRDLKPENLLLDSFGNIKIADFGMAGLINERHLLETSCGSPHYAAPEVIEGIEYDGTKSDIWSCGVILYGLLTGKLPFDGESIKDVLLKVVDAKYTIPENLSPEKKELIKGMLEKDVNKRFTIEQIKQNEWFRSNFPTNYKPPQAILRKKLIQSVPENEINEFVVGNLSTLGFDQQHILRSLISEQPNLEKIMYTLYMRKLKKSQKTEKQQVDFQKVDSQKVDSQKENSDKLSEKSSDFSKSTSFDDSEKQKQKEEKQKKVELEKSQKKLEKQKKQQEKQKKLEEQQKQKEEKQKKKQQEKQKKEELEKQKKQEKKQKVGLQKSQKELEKSQKENSDKLSEKSTGFTKSTSSDNSEKQKQKEEKQKKVELEKQKKKEEKQKKVEFEKQKKQEEKQKKLQEKQKKQEEKKIKMSIKKKKKNEQFDLSFDIEKESKTTKKSWFGKVFKRKSKKMEVQEGKKYQKLHLDNKFEQGGEVILENPTEQLAKNYYVSFSINQPIMEIMRNFQEGLTKLNFNWAYPNIFTIKANLNKTKFRIKIQKCPILNTEPIKVYLISKRGTAQEFIEFCNSLIKVSNF</sequence>
<dbReference type="GO" id="GO:0035556">
    <property type="term" value="P:intracellular signal transduction"/>
    <property type="evidence" value="ECO:0007669"/>
    <property type="project" value="TreeGrafter"/>
</dbReference>
<evidence type="ECO:0000259" key="8">
    <source>
        <dbReference type="PROSITE" id="PS50011"/>
    </source>
</evidence>
<keyword evidence="3 6" id="KW-0547">Nucleotide-binding</keyword>
<keyword evidence="4 10" id="KW-0418">Kinase</keyword>
<dbReference type="PROSITE" id="PS00107">
    <property type="entry name" value="PROTEIN_KINASE_ATP"/>
    <property type="match status" value="1"/>
</dbReference>
<feature type="compositionally biased region" description="Basic and acidic residues" evidence="7">
    <location>
        <begin position="450"/>
        <end position="467"/>
    </location>
</feature>
<feature type="binding site" evidence="6">
    <location>
        <position position="34"/>
    </location>
    <ligand>
        <name>ATP</name>
        <dbReference type="ChEBI" id="CHEBI:30616"/>
    </ligand>
</feature>
<dbReference type="InterPro" id="IPR000719">
    <property type="entry name" value="Prot_kinase_dom"/>
</dbReference>
<dbReference type="GO" id="GO:0005524">
    <property type="term" value="F:ATP binding"/>
    <property type="evidence" value="ECO:0007669"/>
    <property type="project" value="UniProtKB-UniRule"/>
</dbReference>
<gene>
    <name evidence="10" type="ORF">M0811_13238</name>
</gene>
<comment type="caution">
    <text evidence="10">The sequence shown here is derived from an EMBL/GenBank/DDBJ whole genome shotgun (WGS) entry which is preliminary data.</text>
</comment>
<keyword evidence="2" id="KW-0808">Transferase</keyword>
<feature type="compositionally biased region" description="Basic and acidic residues" evidence="7">
    <location>
        <begin position="373"/>
        <end position="437"/>
    </location>
</feature>
<feature type="domain" description="Protein kinase" evidence="8">
    <location>
        <begin position="5"/>
        <end position="258"/>
    </location>
</feature>
<feature type="compositionally biased region" description="Basic and acidic residues" evidence="7">
    <location>
        <begin position="334"/>
        <end position="364"/>
    </location>
</feature>
<keyword evidence="11" id="KW-1185">Reference proteome</keyword>
<evidence type="ECO:0000256" key="1">
    <source>
        <dbReference type="ARBA" id="ARBA00022527"/>
    </source>
</evidence>
<name>A0A9Q0L8N5_ANAIG</name>
<dbReference type="InterPro" id="IPR011009">
    <property type="entry name" value="Kinase-like_dom_sf"/>
</dbReference>
<evidence type="ECO:0000256" key="7">
    <source>
        <dbReference type="SAM" id="MobiDB-lite"/>
    </source>
</evidence>
<protein>
    <submittedName>
        <fullName evidence="10">Serine/threonine-protein kinase brsk2</fullName>
    </submittedName>
</protein>
<evidence type="ECO:0000313" key="10">
    <source>
        <dbReference type="EMBL" id="KAJ5067088.1"/>
    </source>
</evidence>
<feature type="compositionally biased region" description="Basic and acidic residues" evidence="7">
    <location>
        <begin position="480"/>
        <end position="536"/>
    </location>
</feature>
<dbReference type="InterPro" id="IPR017441">
    <property type="entry name" value="Protein_kinase_ATP_BS"/>
</dbReference>
<feature type="region of interest" description="Disordered" evidence="7">
    <location>
        <begin position="334"/>
        <end position="541"/>
    </location>
</feature>
<feature type="compositionally biased region" description="Polar residues" evidence="7">
    <location>
        <begin position="468"/>
        <end position="479"/>
    </location>
</feature>
<reference evidence="10" key="1">
    <citation type="submission" date="2022-10" db="EMBL/GenBank/DDBJ databases">
        <title>Novel sulphate-reducing endosymbionts in the free-living metamonad Anaeramoeba.</title>
        <authorList>
            <person name="Jerlstrom-Hultqvist J."/>
            <person name="Cepicka I."/>
            <person name="Gallot-Lavallee L."/>
            <person name="Salas-Leiva D."/>
            <person name="Curtis B.A."/>
            <person name="Zahonova K."/>
            <person name="Pipaliya S."/>
            <person name="Dacks J."/>
            <person name="Roger A.J."/>
        </authorList>
    </citation>
    <scope>NUCLEOTIDE SEQUENCE</scope>
    <source>
        <strain evidence="10">BMAN</strain>
    </source>
</reference>
<keyword evidence="5 6" id="KW-0067">ATP-binding</keyword>
<evidence type="ECO:0000256" key="2">
    <source>
        <dbReference type="ARBA" id="ARBA00022679"/>
    </source>
</evidence>
<keyword evidence="1" id="KW-0723">Serine/threonine-protein kinase</keyword>
<dbReference type="PROSITE" id="PS50030">
    <property type="entry name" value="UBA"/>
    <property type="match status" value="1"/>
</dbReference>
<dbReference type="PROSITE" id="PS00108">
    <property type="entry name" value="PROTEIN_KINASE_ST"/>
    <property type="match status" value="1"/>
</dbReference>
<dbReference type="Pfam" id="PF00069">
    <property type="entry name" value="Pkinase"/>
    <property type="match status" value="1"/>
</dbReference>
<dbReference type="PROSITE" id="PS50011">
    <property type="entry name" value="PROTEIN_KINASE_DOM"/>
    <property type="match status" value="1"/>
</dbReference>
<evidence type="ECO:0000256" key="5">
    <source>
        <dbReference type="ARBA" id="ARBA00022840"/>
    </source>
</evidence>
<organism evidence="10 11">
    <name type="scientific">Anaeramoeba ignava</name>
    <name type="common">Anaerobic marine amoeba</name>
    <dbReference type="NCBI Taxonomy" id="1746090"/>
    <lineage>
        <taxon>Eukaryota</taxon>
        <taxon>Metamonada</taxon>
        <taxon>Anaeramoebidae</taxon>
        <taxon>Anaeramoeba</taxon>
    </lineage>
</organism>
<dbReference type="Gene3D" id="1.10.510.10">
    <property type="entry name" value="Transferase(Phosphotransferase) domain 1"/>
    <property type="match status" value="1"/>
</dbReference>
<dbReference type="FunFam" id="1.10.510.10:FF:000571">
    <property type="entry name" value="Maternal embryonic leucine zipper kinase"/>
    <property type="match status" value="1"/>
</dbReference>
<proteinExistence type="predicted"/>
<dbReference type="Proteomes" id="UP001149090">
    <property type="component" value="Unassembled WGS sequence"/>
</dbReference>
<evidence type="ECO:0000313" key="11">
    <source>
        <dbReference type="Proteomes" id="UP001149090"/>
    </source>
</evidence>